<dbReference type="Gene3D" id="2.30.110.50">
    <property type="match status" value="1"/>
</dbReference>
<dbReference type="Pfam" id="PF05954">
    <property type="entry name" value="Phage_GPD"/>
    <property type="match status" value="1"/>
</dbReference>
<dbReference type="Gene3D" id="4.10.220.110">
    <property type="match status" value="1"/>
</dbReference>
<reference evidence="5 6" key="1">
    <citation type="submission" date="2019-03" db="EMBL/GenBank/DDBJ databases">
        <title>Freshwater and sediment microbial communities from various areas in North America, analyzing microbe dynamics in response to fracking.</title>
        <authorList>
            <person name="Lamendella R."/>
        </authorList>
    </citation>
    <scope>NUCLEOTIDE SEQUENCE [LARGE SCALE GENOMIC DNA]</scope>
    <source>
        <strain evidence="5 6">6_TX</strain>
    </source>
</reference>
<dbReference type="Pfam" id="PF04717">
    <property type="entry name" value="Phage_base_V"/>
    <property type="match status" value="1"/>
</dbReference>
<dbReference type="SUPFAM" id="SSF69349">
    <property type="entry name" value="Phage fibre proteins"/>
    <property type="match status" value="1"/>
</dbReference>
<evidence type="ECO:0000256" key="2">
    <source>
        <dbReference type="SAM" id="MobiDB-lite"/>
    </source>
</evidence>
<dbReference type="PANTHER" id="PTHR32305:SF11">
    <property type="entry name" value="TYPE VI SECRETION SYSTEM SPIKE PROTEIN VGRG3"/>
    <property type="match status" value="1"/>
</dbReference>
<dbReference type="InterPro" id="IPR037026">
    <property type="entry name" value="Vgr_OB-fold_dom_sf"/>
</dbReference>
<dbReference type="InterPro" id="IPR006531">
    <property type="entry name" value="Gp5/Vgr_OB"/>
</dbReference>
<dbReference type="PANTHER" id="PTHR32305">
    <property type="match status" value="1"/>
</dbReference>
<dbReference type="Gene3D" id="2.40.50.230">
    <property type="entry name" value="Gp5 N-terminal domain"/>
    <property type="match status" value="1"/>
</dbReference>
<dbReference type="InterPro" id="IPR050708">
    <property type="entry name" value="T6SS_VgrG/RHS"/>
</dbReference>
<dbReference type="SUPFAM" id="SSF69255">
    <property type="entry name" value="gp5 N-terminal domain-like"/>
    <property type="match status" value="1"/>
</dbReference>
<dbReference type="NCBIfam" id="TIGR01646">
    <property type="entry name" value="vgr_GE"/>
    <property type="match status" value="1"/>
</dbReference>
<comment type="similarity">
    <text evidence="1">Belongs to the VgrG protein family.</text>
</comment>
<dbReference type="InterPro" id="IPR006533">
    <property type="entry name" value="T6SS_Vgr_RhsGE"/>
</dbReference>
<sequence length="731" mass="80808">MDTLPGLRFSLQLGDEPGPSLDDSMPDALPNQSADLAVIDFKVEESLSAPFRLVVDFASQRHDLAPVDWLDRAVTLSVWQDGQALRRFHGIVSEFAQGDRGHRRTRYSLVVRPALWRLSLRHNLRIFQHVSPLTIINSLLAERGITDVVFAVTREPAEREYCVQYRETDLAFVERLAAEEGLFYFHEFEDTVGGVHRLVFADAPQVLAAQGPRTYHSRAGGSAPTRHLRRWRQTARVRPASAQLKDYSFKQPGYSQLHAQWHAPSADGLGEHAQRGGVDNGYEHYDYPGRYKVDASGQAFTRVRLEHLRRDTLTAEAESDLPELCPGTTFTLTNHDAALNRDWQVIGVVHEGQQPQALEEDAVGSDGMTRYANTLTLAPGDRAWRPTPTPKPRVDGPQVAFVVGPEGEEIHCDPHGRVKVRFLWDRYAKGDTAGASGNAAEGASSAWLRVSQGWAGGGYGAMAIPRIGHEVIVSFLEGDPDQPLITGRTYHAVNTPPYPLPEYKTRTVIRTQTHKGEGFNELRFEDEKDREQIWIHAQKDLELLTEHDRTEKIRNDSFLTLKRDRLEEIGRDTHLTVHGQRREKIDTAQSLTVNGSLHLKAGKAWLSESGRELHIKAGQQVVVEAGDELTLAAGGSFLKLDASGITIVGPKVRINAGGSAGNGSDQAAEAPRLPGQATPERHSATTPVTHEQLLQAALQAAAVVEVCQIRDTARMGGPDNCNLGEQCRCQT</sequence>
<accession>A0A4R8G5D4</accession>
<dbReference type="InterPro" id="IPR054030">
    <property type="entry name" value="Gp5_Vgr_C"/>
</dbReference>
<feature type="domain" description="Gp5/Type VI secretion system Vgr protein OB-fold" evidence="3">
    <location>
        <begin position="443"/>
        <end position="490"/>
    </location>
</feature>
<evidence type="ECO:0000259" key="3">
    <source>
        <dbReference type="Pfam" id="PF04717"/>
    </source>
</evidence>
<dbReference type="AlphaFoldDB" id="A0A4R8G5D4"/>
<evidence type="ECO:0000256" key="1">
    <source>
        <dbReference type="ARBA" id="ARBA00005558"/>
    </source>
</evidence>
<dbReference type="EMBL" id="SOEC01000003">
    <property type="protein sequence ID" value="TDX31736.1"/>
    <property type="molecule type" value="Genomic_DNA"/>
</dbReference>
<feature type="region of interest" description="Disordered" evidence="2">
    <location>
        <begin position="658"/>
        <end position="686"/>
    </location>
</feature>
<dbReference type="Pfam" id="PF22178">
    <property type="entry name" value="Gp5_trimer_C"/>
    <property type="match status" value="1"/>
</dbReference>
<dbReference type="Proteomes" id="UP000294489">
    <property type="component" value="Unassembled WGS sequence"/>
</dbReference>
<dbReference type="InterPro" id="IPR017847">
    <property type="entry name" value="T6SS_RhsGE_Vgr_subset"/>
</dbReference>
<proteinExistence type="inferred from homology"/>
<evidence type="ECO:0000313" key="5">
    <source>
        <dbReference type="EMBL" id="TDX31736.1"/>
    </source>
</evidence>
<dbReference type="NCBIfam" id="TIGR03361">
    <property type="entry name" value="VI_Rhs_Vgr"/>
    <property type="match status" value="1"/>
</dbReference>
<evidence type="ECO:0000313" key="6">
    <source>
        <dbReference type="Proteomes" id="UP000294489"/>
    </source>
</evidence>
<protein>
    <submittedName>
        <fullName evidence="5">Type VI secretion system secreted protein VgrG</fullName>
    </submittedName>
</protein>
<evidence type="ECO:0000259" key="4">
    <source>
        <dbReference type="Pfam" id="PF22178"/>
    </source>
</evidence>
<dbReference type="Gene3D" id="3.55.50.10">
    <property type="entry name" value="Baseplate protein-like domains"/>
    <property type="match status" value="1"/>
</dbReference>
<comment type="caution">
    <text evidence="5">The sequence shown here is derived from an EMBL/GenBank/DDBJ whole genome shotgun (WGS) entry which is preliminary data.</text>
</comment>
<gene>
    <name evidence="5" type="ORF">DFO67_103335</name>
</gene>
<organism evidence="5 6">
    <name type="scientific">Modicisalibacter xianhensis</name>
    <dbReference type="NCBI Taxonomy" id="442341"/>
    <lineage>
        <taxon>Bacteria</taxon>
        <taxon>Pseudomonadati</taxon>
        <taxon>Pseudomonadota</taxon>
        <taxon>Gammaproteobacteria</taxon>
        <taxon>Oceanospirillales</taxon>
        <taxon>Halomonadaceae</taxon>
        <taxon>Modicisalibacter</taxon>
    </lineage>
</organism>
<name>A0A4R8G5D4_9GAMM</name>
<dbReference type="SUPFAM" id="SSF69279">
    <property type="entry name" value="Phage tail proteins"/>
    <property type="match status" value="2"/>
</dbReference>
<feature type="domain" description="Gp5/Type VI secretion system Vgr C-terminal trimerisation" evidence="4">
    <location>
        <begin position="508"/>
        <end position="610"/>
    </location>
</feature>